<dbReference type="STRING" id="407821.A0A087T641"/>
<dbReference type="PANTHER" id="PTHR45704">
    <property type="entry name" value="RAS-LIKE FAMILY MEMBER 11"/>
    <property type="match status" value="1"/>
</dbReference>
<evidence type="ECO:0000256" key="2">
    <source>
        <dbReference type="ARBA" id="ARBA00011984"/>
    </source>
</evidence>
<comment type="similarity">
    <text evidence="1">Belongs to the small GTPase superfamily. Ras family.</text>
</comment>
<gene>
    <name evidence="5" type="ORF">X975_16360</name>
</gene>
<dbReference type="Proteomes" id="UP000054359">
    <property type="component" value="Unassembled WGS sequence"/>
</dbReference>
<comment type="catalytic activity">
    <reaction evidence="4">
        <text>GTP + H2O = GDP + phosphate + H(+)</text>
        <dbReference type="Rhea" id="RHEA:19669"/>
        <dbReference type="ChEBI" id="CHEBI:15377"/>
        <dbReference type="ChEBI" id="CHEBI:15378"/>
        <dbReference type="ChEBI" id="CHEBI:37565"/>
        <dbReference type="ChEBI" id="CHEBI:43474"/>
        <dbReference type="ChEBI" id="CHEBI:58189"/>
        <dbReference type="EC" id="3.6.5.2"/>
    </reaction>
</comment>
<evidence type="ECO:0000256" key="4">
    <source>
        <dbReference type="ARBA" id="ARBA00048098"/>
    </source>
</evidence>
<dbReference type="EMBL" id="KK113606">
    <property type="protein sequence ID" value="KFM60580.1"/>
    <property type="molecule type" value="Genomic_DNA"/>
</dbReference>
<dbReference type="InterPro" id="IPR001806">
    <property type="entry name" value="Small_GTPase"/>
</dbReference>
<evidence type="ECO:0000256" key="1">
    <source>
        <dbReference type="ARBA" id="ARBA00008344"/>
    </source>
</evidence>
<dbReference type="AlphaFoldDB" id="A0A087T641"/>
<reference evidence="5 6" key="1">
    <citation type="submission" date="2013-11" db="EMBL/GenBank/DDBJ databases">
        <title>Genome sequencing of Stegodyphus mimosarum.</title>
        <authorList>
            <person name="Bechsgaard J."/>
        </authorList>
    </citation>
    <scope>NUCLEOTIDE SEQUENCE [LARGE SCALE GENOMIC DNA]</scope>
</reference>
<sequence>MVDNEPVIFEIIDTCPRTDTDFPKEETLQWADGFMLVYSIIDRDSFTYLREVRQLIQSSRPASPGGTQGQSPCPTVVVANKADLIHLRQVSTEEGK</sequence>
<dbReference type="SUPFAM" id="SSF52540">
    <property type="entry name" value="P-loop containing nucleoside triphosphate hydrolases"/>
    <property type="match status" value="1"/>
</dbReference>
<name>A0A087T641_STEMI</name>
<organism evidence="5 6">
    <name type="scientific">Stegodyphus mimosarum</name>
    <name type="common">African social velvet spider</name>
    <dbReference type="NCBI Taxonomy" id="407821"/>
    <lineage>
        <taxon>Eukaryota</taxon>
        <taxon>Metazoa</taxon>
        <taxon>Ecdysozoa</taxon>
        <taxon>Arthropoda</taxon>
        <taxon>Chelicerata</taxon>
        <taxon>Arachnida</taxon>
        <taxon>Araneae</taxon>
        <taxon>Araneomorphae</taxon>
        <taxon>Entelegynae</taxon>
        <taxon>Eresoidea</taxon>
        <taxon>Eresidae</taxon>
        <taxon>Stegodyphus</taxon>
    </lineage>
</organism>
<dbReference type="EC" id="3.6.5.2" evidence="2"/>
<evidence type="ECO:0000313" key="6">
    <source>
        <dbReference type="Proteomes" id="UP000054359"/>
    </source>
</evidence>
<feature type="non-terminal residue" evidence="5">
    <location>
        <position position="96"/>
    </location>
</feature>
<dbReference type="GO" id="GO:0003925">
    <property type="term" value="F:G protein activity"/>
    <property type="evidence" value="ECO:0007669"/>
    <property type="project" value="UniProtKB-EC"/>
</dbReference>
<dbReference type="Pfam" id="PF00071">
    <property type="entry name" value="Ras"/>
    <property type="match status" value="1"/>
</dbReference>
<dbReference type="PROSITE" id="PS51421">
    <property type="entry name" value="RAS"/>
    <property type="match status" value="1"/>
</dbReference>
<evidence type="ECO:0000256" key="3">
    <source>
        <dbReference type="ARBA" id="ARBA00022801"/>
    </source>
</evidence>
<proteinExistence type="inferred from homology"/>
<evidence type="ECO:0000313" key="5">
    <source>
        <dbReference type="EMBL" id="KFM60580.1"/>
    </source>
</evidence>
<dbReference type="InterPro" id="IPR027417">
    <property type="entry name" value="P-loop_NTPase"/>
</dbReference>
<accession>A0A087T641</accession>
<dbReference type="GO" id="GO:0005525">
    <property type="term" value="F:GTP binding"/>
    <property type="evidence" value="ECO:0007669"/>
    <property type="project" value="InterPro"/>
</dbReference>
<keyword evidence="6" id="KW-1185">Reference proteome</keyword>
<dbReference type="Gene3D" id="3.40.50.300">
    <property type="entry name" value="P-loop containing nucleotide triphosphate hydrolases"/>
    <property type="match status" value="1"/>
</dbReference>
<dbReference type="OrthoDB" id="18798at2759"/>
<keyword evidence="3" id="KW-0378">Hydrolase</keyword>
<protein>
    <recommendedName>
        <fullName evidence="2">small monomeric GTPase</fullName>
        <ecNumber evidence="2">3.6.5.2</ecNumber>
    </recommendedName>
</protein>
<dbReference type="PROSITE" id="PS51419">
    <property type="entry name" value="RAB"/>
    <property type="match status" value="1"/>
</dbReference>
<dbReference type="InterPro" id="IPR051065">
    <property type="entry name" value="Ras-related_GTPase"/>
</dbReference>